<dbReference type="EMBL" id="GG683822">
    <property type="protein sequence ID" value="EER01666.1"/>
    <property type="molecule type" value="Genomic_DNA"/>
</dbReference>
<dbReference type="RefSeq" id="XP_002768948.1">
    <property type="nucleotide sequence ID" value="XM_002768902.1"/>
</dbReference>
<sequence length="70" mass="7840">MRIRNPCLVSVSDDSTIVVWTEVEEAVKIRSAAPKEETTDDILMSLIRDHSDEGSISPRFGEEEGFAEML</sequence>
<reference evidence="1 2" key="1">
    <citation type="submission" date="2008-07" db="EMBL/GenBank/DDBJ databases">
        <authorList>
            <person name="El-Sayed N."/>
            <person name="Caler E."/>
            <person name="Inman J."/>
            <person name="Amedeo P."/>
            <person name="Hass B."/>
            <person name="Wortman J."/>
        </authorList>
    </citation>
    <scope>NUCLEOTIDE SEQUENCE [LARGE SCALE GENOMIC DNA]</scope>
    <source>
        <strain evidence="2">ATCC 50983 / TXsc</strain>
    </source>
</reference>
<dbReference type="Proteomes" id="UP000007800">
    <property type="component" value="Unassembled WGS sequence"/>
</dbReference>
<organism evidence="2">
    <name type="scientific">Perkinsus marinus (strain ATCC 50983 / TXsc)</name>
    <dbReference type="NCBI Taxonomy" id="423536"/>
    <lineage>
        <taxon>Eukaryota</taxon>
        <taxon>Sar</taxon>
        <taxon>Alveolata</taxon>
        <taxon>Perkinsozoa</taxon>
        <taxon>Perkinsea</taxon>
        <taxon>Perkinsida</taxon>
        <taxon>Perkinsidae</taxon>
        <taxon>Perkinsus</taxon>
    </lineage>
</organism>
<accession>C5LNP7</accession>
<proteinExistence type="predicted"/>
<name>C5LNP7_PERM5</name>
<protein>
    <submittedName>
        <fullName evidence="1">Uncharacterized protein</fullName>
    </submittedName>
</protein>
<dbReference type="GeneID" id="9040217"/>
<keyword evidence="2" id="KW-1185">Reference proteome</keyword>
<dbReference type="AlphaFoldDB" id="C5LNP7"/>
<dbReference type="InParanoid" id="C5LNP7"/>
<evidence type="ECO:0000313" key="2">
    <source>
        <dbReference type="Proteomes" id="UP000007800"/>
    </source>
</evidence>
<evidence type="ECO:0000313" key="1">
    <source>
        <dbReference type="EMBL" id="EER01666.1"/>
    </source>
</evidence>
<gene>
    <name evidence="1" type="ORF">Pmar_PMAR008245</name>
</gene>